<feature type="compositionally biased region" description="Basic residues" evidence="1">
    <location>
        <begin position="186"/>
        <end position="203"/>
    </location>
</feature>
<feature type="compositionally biased region" description="Low complexity" evidence="1">
    <location>
        <begin position="49"/>
        <end position="78"/>
    </location>
</feature>
<dbReference type="EMBL" id="CADCTD010000117">
    <property type="protein sequence ID" value="CAA9261094.1"/>
    <property type="molecule type" value="Genomic_DNA"/>
</dbReference>
<feature type="compositionally biased region" description="Pro residues" evidence="1">
    <location>
        <begin position="15"/>
        <end position="28"/>
    </location>
</feature>
<gene>
    <name evidence="2" type="ORF">AVDCRST_MAG27-2581</name>
</gene>
<feature type="compositionally biased region" description="Basic residues" evidence="1">
    <location>
        <begin position="212"/>
        <end position="227"/>
    </location>
</feature>
<accession>A0A6J4IWR0</accession>
<feature type="compositionally biased region" description="Pro residues" evidence="1">
    <location>
        <begin position="277"/>
        <end position="286"/>
    </location>
</feature>
<dbReference type="AlphaFoldDB" id="A0A6J4IWR0"/>
<feature type="compositionally biased region" description="Low complexity" evidence="1">
    <location>
        <begin position="287"/>
        <end position="301"/>
    </location>
</feature>
<feature type="non-terminal residue" evidence="2">
    <location>
        <position position="328"/>
    </location>
</feature>
<proteinExistence type="predicted"/>
<evidence type="ECO:0000313" key="2">
    <source>
        <dbReference type="EMBL" id="CAA9261094.1"/>
    </source>
</evidence>
<dbReference type="GO" id="GO:0160141">
    <property type="term" value="F:23S rRNA pseudouridine(955/2504/2580) synthase activity"/>
    <property type="evidence" value="ECO:0007669"/>
    <property type="project" value="UniProtKB-EC"/>
</dbReference>
<sequence length="328" mass="36046">DHRDPDRGRCGGGYPPRPLVPPPLPPAHPGRAAEDAAYRPGPHRRPPRRGQYPPRLRPGGAHPAPAGRPAAGARPAARLRGRCGDAAAPRPSHGRQPHRPRQAARIAGAGRPRHHPPPGRHAGCAALRLRGAPAPGPSPRPRHLRAAAARPHAPGRRLPRQGIPRPRRREDLLGRRHPAAADRGGAHRHPARQARRPARRAHAGGRGPERGRPRRHRFPHPRFRPQPRRLAGAEAPYRPHPPAPRPLRGGARRPHPRRREIWRRRRPSRRAAERAPSPCPRPPPAAPGGRPAGSLRRPAAPYEGDLRLLRLRVPEDAEAAPPRRRPAL</sequence>
<dbReference type="EC" id="5.4.99.24" evidence="2"/>
<evidence type="ECO:0000256" key="1">
    <source>
        <dbReference type="SAM" id="MobiDB-lite"/>
    </source>
</evidence>
<feature type="compositionally biased region" description="Basic residues" evidence="1">
    <location>
        <begin position="250"/>
        <end position="269"/>
    </location>
</feature>
<reference evidence="2" key="1">
    <citation type="submission" date="2020-02" db="EMBL/GenBank/DDBJ databases">
        <authorList>
            <person name="Meier V. D."/>
        </authorList>
    </citation>
    <scope>NUCLEOTIDE SEQUENCE</scope>
    <source>
        <strain evidence="2">AVDCRST_MAG27</strain>
    </source>
</reference>
<name>A0A6J4IWR0_9PROT</name>
<organism evidence="2">
    <name type="scientific">uncultured Craurococcus sp</name>
    <dbReference type="NCBI Taxonomy" id="1135998"/>
    <lineage>
        <taxon>Bacteria</taxon>
        <taxon>Pseudomonadati</taxon>
        <taxon>Pseudomonadota</taxon>
        <taxon>Alphaproteobacteria</taxon>
        <taxon>Acetobacterales</taxon>
        <taxon>Acetobacteraceae</taxon>
        <taxon>Craurococcus</taxon>
        <taxon>environmental samples</taxon>
    </lineage>
</organism>
<feature type="compositionally biased region" description="Low complexity" evidence="1">
    <location>
        <begin position="120"/>
        <end position="133"/>
    </location>
</feature>
<feature type="region of interest" description="Disordered" evidence="1">
    <location>
        <begin position="1"/>
        <end position="328"/>
    </location>
</feature>
<feature type="compositionally biased region" description="Basic and acidic residues" evidence="1">
    <location>
        <begin position="304"/>
        <end position="315"/>
    </location>
</feature>
<protein>
    <submittedName>
        <fullName evidence="2">Ribosomal large subunit pseudouridine synthase C</fullName>
        <ecNumber evidence="2">5.4.99.24</ecNumber>
    </submittedName>
</protein>
<feature type="non-terminal residue" evidence="2">
    <location>
        <position position="1"/>
    </location>
</feature>
<keyword evidence="2" id="KW-0413">Isomerase</keyword>
<feature type="compositionally biased region" description="Basic residues" evidence="1">
    <location>
        <begin position="92"/>
        <end position="102"/>
    </location>
</feature>